<protein>
    <submittedName>
        <fullName evidence="2">Uncharacterized protein</fullName>
    </submittedName>
</protein>
<gene>
    <name evidence="2" type="ORF">NDU88_000866</name>
</gene>
<evidence type="ECO:0000313" key="2">
    <source>
        <dbReference type="EMBL" id="KAJ1184056.1"/>
    </source>
</evidence>
<dbReference type="EMBL" id="JANPWB010000005">
    <property type="protein sequence ID" value="KAJ1184056.1"/>
    <property type="molecule type" value="Genomic_DNA"/>
</dbReference>
<accession>A0AAV7U679</accession>
<proteinExistence type="predicted"/>
<name>A0AAV7U679_PLEWA</name>
<dbReference type="AlphaFoldDB" id="A0AAV7U679"/>
<keyword evidence="3" id="KW-1185">Reference proteome</keyword>
<dbReference type="Proteomes" id="UP001066276">
    <property type="component" value="Chromosome 3_1"/>
</dbReference>
<comment type="caution">
    <text evidence="2">The sequence shown here is derived from an EMBL/GenBank/DDBJ whole genome shotgun (WGS) entry which is preliminary data.</text>
</comment>
<reference evidence="2" key="1">
    <citation type="journal article" date="2022" name="bioRxiv">
        <title>Sequencing and chromosome-scale assembly of the giantPleurodeles waltlgenome.</title>
        <authorList>
            <person name="Brown T."/>
            <person name="Elewa A."/>
            <person name="Iarovenko S."/>
            <person name="Subramanian E."/>
            <person name="Araus A.J."/>
            <person name="Petzold A."/>
            <person name="Susuki M."/>
            <person name="Suzuki K.-i.T."/>
            <person name="Hayashi T."/>
            <person name="Toyoda A."/>
            <person name="Oliveira C."/>
            <person name="Osipova E."/>
            <person name="Leigh N.D."/>
            <person name="Simon A."/>
            <person name="Yun M.H."/>
        </authorList>
    </citation>
    <scope>NUCLEOTIDE SEQUENCE</scope>
    <source>
        <strain evidence="2">20211129_DDA</strain>
        <tissue evidence="2">Liver</tissue>
    </source>
</reference>
<feature type="region of interest" description="Disordered" evidence="1">
    <location>
        <begin position="47"/>
        <end position="87"/>
    </location>
</feature>
<evidence type="ECO:0000256" key="1">
    <source>
        <dbReference type="SAM" id="MobiDB-lite"/>
    </source>
</evidence>
<sequence length="87" mass="10258">MKDPIHVSKEGSKFRSPERVDAISKNSIRIKQHEWWNRRRVVKVNQRGDDAVAQEAQDNESDEERNTHFTPRKSNRVIVEPVTYQDS</sequence>
<evidence type="ECO:0000313" key="3">
    <source>
        <dbReference type="Proteomes" id="UP001066276"/>
    </source>
</evidence>
<organism evidence="2 3">
    <name type="scientific">Pleurodeles waltl</name>
    <name type="common">Iberian ribbed newt</name>
    <dbReference type="NCBI Taxonomy" id="8319"/>
    <lineage>
        <taxon>Eukaryota</taxon>
        <taxon>Metazoa</taxon>
        <taxon>Chordata</taxon>
        <taxon>Craniata</taxon>
        <taxon>Vertebrata</taxon>
        <taxon>Euteleostomi</taxon>
        <taxon>Amphibia</taxon>
        <taxon>Batrachia</taxon>
        <taxon>Caudata</taxon>
        <taxon>Salamandroidea</taxon>
        <taxon>Salamandridae</taxon>
        <taxon>Pleurodelinae</taxon>
        <taxon>Pleurodeles</taxon>
    </lineage>
</organism>